<feature type="compositionally biased region" description="Basic and acidic residues" evidence="1">
    <location>
        <begin position="76"/>
        <end position="85"/>
    </location>
</feature>
<evidence type="ECO:0000256" key="1">
    <source>
        <dbReference type="SAM" id="MobiDB-lite"/>
    </source>
</evidence>
<reference evidence="2 3" key="1">
    <citation type="submission" date="2020-08" db="EMBL/GenBank/DDBJ databases">
        <title>Genomic Encyclopedia of Type Strains, Phase III (KMG-III): the genomes of soil and plant-associated and newly described type strains.</title>
        <authorList>
            <person name="Whitman W."/>
        </authorList>
    </citation>
    <scope>NUCLEOTIDE SEQUENCE [LARGE SCALE GENOMIC DNA]</scope>
    <source>
        <strain evidence="2 3">CECT 8960</strain>
    </source>
</reference>
<feature type="region of interest" description="Disordered" evidence="1">
    <location>
        <begin position="1"/>
        <end position="161"/>
    </location>
</feature>
<dbReference type="EMBL" id="JACHJQ010000016">
    <property type="protein sequence ID" value="MBB4912740.1"/>
    <property type="molecule type" value="Genomic_DNA"/>
</dbReference>
<name>A0A7W7QFJ6_9PSEU</name>
<protein>
    <submittedName>
        <fullName evidence="2">Uncharacterized protein</fullName>
    </submittedName>
</protein>
<evidence type="ECO:0000313" key="2">
    <source>
        <dbReference type="EMBL" id="MBB4912740.1"/>
    </source>
</evidence>
<feature type="compositionally biased region" description="Basic and acidic residues" evidence="1">
    <location>
        <begin position="109"/>
        <end position="126"/>
    </location>
</feature>
<comment type="caution">
    <text evidence="2">The sequence shown here is derived from an EMBL/GenBank/DDBJ whole genome shotgun (WGS) entry which is preliminary data.</text>
</comment>
<organism evidence="2 3">
    <name type="scientific">Actinophytocola algeriensis</name>
    <dbReference type="NCBI Taxonomy" id="1768010"/>
    <lineage>
        <taxon>Bacteria</taxon>
        <taxon>Bacillati</taxon>
        <taxon>Actinomycetota</taxon>
        <taxon>Actinomycetes</taxon>
        <taxon>Pseudonocardiales</taxon>
        <taxon>Pseudonocardiaceae</taxon>
    </lineage>
</organism>
<proteinExistence type="predicted"/>
<feature type="compositionally biased region" description="Basic and acidic residues" evidence="1">
    <location>
        <begin position="40"/>
        <end position="63"/>
    </location>
</feature>
<dbReference type="Proteomes" id="UP000520767">
    <property type="component" value="Unassembled WGS sequence"/>
</dbReference>
<dbReference type="AlphaFoldDB" id="A0A7W7QFJ6"/>
<evidence type="ECO:0000313" key="3">
    <source>
        <dbReference type="Proteomes" id="UP000520767"/>
    </source>
</evidence>
<feature type="compositionally biased region" description="Basic and acidic residues" evidence="1">
    <location>
        <begin position="11"/>
        <end position="21"/>
    </location>
</feature>
<accession>A0A7W7QFJ6</accession>
<keyword evidence="3" id="KW-1185">Reference proteome</keyword>
<sequence length="161" mass="17953">MWLVVGGGGEEDQHERQREAVVEAGLDVEQAPQPQRHVRAAHDRGGEHRVGRREDRTDEERRGPVQPGEEVGGDGDADHRERHGQPECPPRQPPRVAQRGQAGALAVGEQHREQRDVGERRDERAVGGDVDDAEPALAEQRARREEQQCGRQDGPGRESRQ</sequence>
<feature type="compositionally biased region" description="Basic and acidic residues" evidence="1">
    <location>
        <begin position="140"/>
        <end position="161"/>
    </location>
</feature>
<gene>
    <name evidence="2" type="ORF">FHR82_009014</name>
</gene>